<feature type="transmembrane region" description="Helical" evidence="7">
    <location>
        <begin position="375"/>
        <end position="404"/>
    </location>
</feature>
<feature type="transmembrane region" description="Helical" evidence="7">
    <location>
        <begin position="330"/>
        <end position="354"/>
    </location>
</feature>
<dbReference type="GO" id="GO:0005886">
    <property type="term" value="C:plasma membrane"/>
    <property type="evidence" value="ECO:0007669"/>
    <property type="project" value="UniProtKB-SubCell"/>
</dbReference>
<protein>
    <submittedName>
        <fullName evidence="9">ABC transport system permease protein</fullName>
    </submittedName>
</protein>
<dbReference type="InterPro" id="IPR003838">
    <property type="entry name" value="ABC3_permease_C"/>
</dbReference>
<feature type="transmembrane region" description="Helical" evidence="7">
    <location>
        <begin position="235"/>
        <end position="263"/>
    </location>
</feature>
<feature type="transmembrane region" description="Helical" evidence="7">
    <location>
        <begin position="148"/>
        <end position="172"/>
    </location>
</feature>
<dbReference type="PANTHER" id="PTHR30572:SF4">
    <property type="entry name" value="ABC TRANSPORTER PERMEASE YTRF"/>
    <property type="match status" value="1"/>
</dbReference>
<proteinExistence type="inferred from homology"/>
<feature type="domain" description="ABC3 transporter permease C-terminal" evidence="8">
    <location>
        <begin position="64"/>
        <end position="179"/>
    </location>
</feature>
<dbReference type="InterPro" id="IPR050250">
    <property type="entry name" value="Macrolide_Exporter_MacB"/>
</dbReference>
<feature type="transmembrane region" description="Helical" evidence="7">
    <location>
        <begin position="284"/>
        <end position="303"/>
    </location>
</feature>
<evidence type="ECO:0000313" key="9">
    <source>
        <dbReference type="EMBL" id="MCP2164843.1"/>
    </source>
</evidence>
<keyword evidence="10" id="KW-1185">Reference proteome</keyword>
<feature type="transmembrane region" description="Helical" evidence="7">
    <location>
        <begin position="416"/>
        <end position="435"/>
    </location>
</feature>
<sequence length="454" mass="46278">MLLLSLRSLRRQPARFAASLLATFLGATILMSFASLLDTRVAGAVDPDSAKTLVLMASVVGGWGLVIVLFAVLSTLSLLVSQRAAEMALLKSIGATPAQIGLMVVGEALAVAAVGALAAILPADLGGGLVVHLLHNTGQLAPDVTHRFGAIAICLGFGITLVAAGVAAVLAARRTTRTNARDALLVAATGQRPVPRARIISGVVFLVAGLSCGITTAVALRGGGVETMAVGAQGAIFAAIGFALLAPVLLRAVIAVLAGPLRVLPGVSGYLTERNVRGQLQKMAGAVVPIILFTGISTGTLYMQEIENSAKAMTGAVQTVADRNTETLNLVVVGMLAVFAGIMVINTLVAATTFRRREFGQQRLIGATPPQVLRMVGLEGAVLVFTGVLLGSLAATVTVFPYSVAKLGTFAPDTSIALYLAVVLAAVALTLGSSVGTARRVIRTPAVAAATTRI</sequence>
<feature type="transmembrane region" description="Helical" evidence="7">
    <location>
        <begin position="100"/>
        <end position="121"/>
    </location>
</feature>
<keyword evidence="2" id="KW-1003">Cell membrane</keyword>
<dbReference type="RefSeq" id="WP_253768980.1">
    <property type="nucleotide sequence ID" value="NZ_JAMTCK010000003.1"/>
</dbReference>
<accession>A0AAE3KJY3</accession>
<dbReference type="Pfam" id="PF02687">
    <property type="entry name" value="FtsX"/>
    <property type="match status" value="2"/>
</dbReference>
<evidence type="ECO:0000259" key="8">
    <source>
        <dbReference type="Pfam" id="PF02687"/>
    </source>
</evidence>
<comment type="similarity">
    <text evidence="6">Belongs to the ABC-4 integral membrane protein family.</text>
</comment>
<organism evidence="9 10">
    <name type="scientific">Goodfellowiella coeruleoviolacea</name>
    <dbReference type="NCBI Taxonomy" id="334858"/>
    <lineage>
        <taxon>Bacteria</taxon>
        <taxon>Bacillati</taxon>
        <taxon>Actinomycetota</taxon>
        <taxon>Actinomycetes</taxon>
        <taxon>Pseudonocardiales</taxon>
        <taxon>Pseudonocardiaceae</taxon>
        <taxon>Goodfellowiella</taxon>
    </lineage>
</organism>
<evidence type="ECO:0000256" key="6">
    <source>
        <dbReference type="ARBA" id="ARBA00038076"/>
    </source>
</evidence>
<dbReference type="PANTHER" id="PTHR30572">
    <property type="entry name" value="MEMBRANE COMPONENT OF TRANSPORTER-RELATED"/>
    <property type="match status" value="1"/>
</dbReference>
<dbReference type="GO" id="GO:0022857">
    <property type="term" value="F:transmembrane transporter activity"/>
    <property type="evidence" value="ECO:0007669"/>
    <property type="project" value="TreeGrafter"/>
</dbReference>
<evidence type="ECO:0000313" key="10">
    <source>
        <dbReference type="Proteomes" id="UP001206128"/>
    </source>
</evidence>
<evidence type="ECO:0000256" key="3">
    <source>
        <dbReference type="ARBA" id="ARBA00022692"/>
    </source>
</evidence>
<keyword evidence="4 7" id="KW-1133">Transmembrane helix</keyword>
<feature type="transmembrane region" description="Helical" evidence="7">
    <location>
        <begin position="53"/>
        <end position="79"/>
    </location>
</feature>
<keyword evidence="5 7" id="KW-0472">Membrane</keyword>
<feature type="transmembrane region" description="Helical" evidence="7">
    <location>
        <begin position="199"/>
        <end position="220"/>
    </location>
</feature>
<evidence type="ECO:0000256" key="1">
    <source>
        <dbReference type="ARBA" id="ARBA00004651"/>
    </source>
</evidence>
<evidence type="ECO:0000256" key="7">
    <source>
        <dbReference type="SAM" id="Phobius"/>
    </source>
</evidence>
<dbReference type="AlphaFoldDB" id="A0AAE3KJY3"/>
<dbReference type="EMBL" id="JAMTCK010000003">
    <property type="protein sequence ID" value="MCP2164843.1"/>
    <property type="molecule type" value="Genomic_DNA"/>
</dbReference>
<evidence type="ECO:0000256" key="4">
    <source>
        <dbReference type="ARBA" id="ARBA00022989"/>
    </source>
</evidence>
<reference evidence="9" key="1">
    <citation type="submission" date="2022-06" db="EMBL/GenBank/DDBJ databases">
        <title>Genomic Encyclopedia of Archaeal and Bacterial Type Strains, Phase II (KMG-II): from individual species to whole genera.</title>
        <authorList>
            <person name="Goeker M."/>
        </authorList>
    </citation>
    <scope>NUCLEOTIDE SEQUENCE</scope>
    <source>
        <strain evidence="9">DSM 43935</strain>
    </source>
</reference>
<dbReference type="Proteomes" id="UP001206128">
    <property type="component" value="Unassembled WGS sequence"/>
</dbReference>
<gene>
    <name evidence="9" type="ORF">LX83_001683</name>
</gene>
<keyword evidence="3 7" id="KW-0812">Transmembrane</keyword>
<name>A0AAE3KJY3_9PSEU</name>
<evidence type="ECO:0000256" key="5">
    <source>
        <dbReference type="ARBA" id="ARBA00023136"/>
    </source>
</evidence>
<feature type="domain" description="ABC3 transporter permease C-terminal" evidence="8">
    <location>
        <begin position="331"/>
        <end position="445"/>
    </location>
</feature>
<comment type="subcellular location">
    <subcellularLocation>
        <location evidence="1">Cell membrane</location>
        <topology evidence="1">Multi-pass membrane protein</topology>
    </subcellularLocation>
</comment>
<comment type="caution">
    <text evidence="9">The sequence shown here is derived from an EMBL/GenBank/DDBJ whole genome shotgun (WGS) entry which is preliminary data.</text>
</comment>
<evidence type="ECO:0000256" key="2">
    <source>
        <dbReference type="ARBA" id="ARBA00022475"/>
    </source>
</evidence>